<dbReference type="Pfam" id="PF12833">
    <property type="entry name" value="HTH_18"/>
    <property type="match status" value="1"/>
</dbReference>
<dbReference type="SMART" id="SM00342">
    <property type="entry name" value="HTH_ARAC"/>
    <property type="match status" value="1"/>
</dbReference>
<feature type="transmembrane region" description="Helical" evidence="4">
    <location>
        <begin position="7"/>
        <end position="24"/>
    </location>
</feature>
<dbReference type="InterPro" id="IPR018060">
    <property type="entry name" value="HTH_AraC"/>
</dbReference>
<evidence type="ECO:0000313" key="6">
    <source>
        <dbReference type="EMBL" id="MBS2100889.1"/>
    </source>
</evidence>
<gene>
    <name evidence="6" type="ORF">KEM10_21565</name>
</gene>
<evidence type="ECO:0000259" key="5">
    <source>
        <dbReference type="PROSITE" id="PS01124"/>
    </source>
</evidence>
<proteinExistence type="predicted"/>
<evidence type="ECO:0000313" key="7">
    <source>
        <dbReference type="Proteomes" id="UP000708576"/>
    </source>
</evidence>
<keyword evidence="1" id="KW-0805">Transcription regulation</keyword>
<comment type="caution">
    <text evidence="6">The sequence shown here is derived from an EMBL/GenBank/DDBJ whole genome shotgun (WGS) entry which is preliminary data.</text>
</comment>
<dbReference type="Proteomes" id="UP000708576">
    <property type="component" value="Unassembled WGS sequence"/>
</dbReference>
<evidence type="ECO:0000256" key="2">
    <source>
        <dbReference type="ARBA" id="ARBA00023125"/>
    </source>
</evidence>
<evidence type="ECO:0000256" key="3">
    <source>
        <dbReference type="ARBA" id="ARBA00023163"/>
    </source>
</evidence>
<protein>
    <submittedName>
        <fullName evidence="6">Helix-turn-helix transcriptional regulator</fullName>
    </submittedName>
</protein>
<dbReference type="Gene3D" id="1.10.10.60">
    <property type="entry name" value="Homeodomain-like"/>
    <property type="match status" value="2"/>
</dbReference>
<keyword evidence="3" id="KW-0804">Transcription</keyword>
<dbReference type="EMBL" id="JAGUCO010000031">
    <property type="protein sequence ID" value="MBS2100889.1"/>
    <property type="molecule type" value="Genomic_DNA"/>
</dbReference>
<name>A0ABS5K194_9BACT</name>
<reference evidence="6 7" key="1">
    <citation type="journal article" date="2015" name="Int. J. Syst. Evol. Microbiol.">
        <title>Carboxylicivirga linearis sp. nov., isolated from a sea cucumber culture pond.</title>
        <authorList>
            <person name="Wang F.Q."/>
            <person name="Zhou Y.X."/>
            <person name="Lin X.Z."/>
            <person name="Chen G.J."/>
            <person name="Du Z.J."/>
        </authorList>
    </citation>
    <scope>NUCLEOTIDE SEQUENCE [LARGE SCALE GENOMIC DNA]</scope>
    <source>
        <strain evidence="6 7">FB218</strain>
    </source>
</reference>
<keyword evidence="7" id="KW-1185">Reference proteome</keyword>
<dbReference type="SUPFAM" id="SSF46689">
    <property type="entry name" value="Homeodomain-like"/>
    <property type="match status" value="1"/>
</dbReference>
<sequence>MPISKKYAHLVVIIFFLNVNVVVLKAQSFSDYHSLLIEASQSLPNDPLKVIKIVDFITENSANDSIVFKANVLKSYALFYRGDYLSTLDRIKEGLSYTGELAGDFKDQYYILLAKTYIDLGLYQSANIYLNRVSKQTLSKSDTWQQFFYYEALSSLYFHLNKNDSCWLFIHQAELILNTEKNKSFDLELSIIKAKLWNREEQKDSLQKMYSDTYSLPKELYPEKTELLLITLYYLNEYDQVIELSNSNNANNLSNSETVCKLIMESSLQVDDIDLFKKYDNLYRMMTDSIKKQKLQASLKAVNLSRELGRIEPVQTNDLIIKLGYALAIIVLVLIIVLGYIFKINKRKFDVRLENSRNTKNVTPFVIPETTEEQIEKKLIDFEGRRMYLDKELSLSLVAKKLETNTKYLSEIIKKKYGKNFNRYINELRIYYLIELLKSDEKVLNYKIAYLAELCGFNSRNVFTTTFKSVVGESPSIFIEKLRKSDQENEKQGL</sequence>
<organism evidence="6 7">
    <name type="scientific">Carboxylicivirga linearis</name>
    <dbReference type="NCBI Taxonomy" id="1628157"/>
    <lineage>
        <taxon>Bacteria</taxon>
        <taxon>Pseudomonadati</taxon>
        <taxon>Bacteroidota</taxon>
        <taxon>Bacteroidia</taxon>
        <taxon>Marinilabiliales</taxon>
        <taxon>Marinilabiliaceae</taxon>
        <taxon>Carboxylicivirga</taxon>
    </lineage>
</organism>
<evidence type="ECO:0000256" key="1">
    <source>
        <dbReference type="ARBA" id="ARBA00023015"/>
    </source>
</evidence>
<dbReference type="PANTHER" id="PTHR43280:SF2">
    <property type="entry name" value="HTH-TYPE TRANSCRIPTIONAL REGULATOR EXSA"/>
    <property type="match status" value="1"/>
</dbReference>
<accession>A0ABS5K194</accession>
<keyword evidence="2" id="KW-0238">DNA-binding</keyword>
<dbReference type="InterPro" id="IPR009057">
    <property type="entry name" value="Homeodomain-like_sf"/>
</dbReference>
<keyword evidence="4" id="KW-0812">Transmembrane</keyword>
<feature type="domain" description="HTH araC/xylS-type" evidence="5">
    <location>
        <begin position="377"/>
        <end position="481"/>
    </location>
</feature>
<keyword evidence="4" id="KW-1133">Transmembrane helix</keyword>
<keyword evidence="4" id="KW-0472">Membrane</keyword>
<dbReference type="RefSeq" id="WP_212219624.1">
    <property type="nucleotide sequence ID" value="NZ_JAGUCO010000031.1"/>
</dbReference>
<feature type="transmembrane region" description="Helical" evidence="4">
    <location>
        <begin position="323"/>
        <end position="342"/>
    </location>
</feature>
<dbReference type="PANTHER" id="PTHR43280">
    <property type="entry name" value="ARAC-FAMILY TRANSCRIPTIONAL REGULATOR"/>
    <property type="match status" value="1"/>
</dbReference>
<evidence type="ECO:0000256" key="4">
    <source>
        <dbReference type="SAM" id="Phobius"/>
    </source>
</evidence>
<dbReference type="PROSITE" id="PS01124">
    <property type="entry name" value="HTH_ARAC_FAMILY_2"/>
    <property type="match status" value="1"/>
</dbReference>